<dbReference type="InterPro" id="IPR036393">
    <property type="entry name" value="AceGlu_kinase-like_sf"/>
</dbReference>
<evidence type="ECO:0000256" key="6">
    <source>
        <dbReference type="ARBA" id="ARBA00022777"/>
    </source>
</evidence>
<proteinExistence type="inferred from homology"/>
<name>A0A1M4W7H8_9FIRM</name>
<dbReference type="GO" id="GO:0005829">
    <property type="term" value="C:cytosol"/>
    <property type="evidence" value="ECO:0007669"/>
    <property type="project" value="TreeGrafter"/>
</dbReference>
<evidence type="ECO:0000259" key="10">
    <source>
        <dbReference type="Pfam" id="PF00696"/>
    </source>
</evidence>
<feature type="domain" description="Aspartate/glutamate/uridylate kinase" evidence="10">
    <location>
        <begin position="4"/>
        <end position="294"/>
    </location>
</feature>
<dbReference type="UniPathway" id="UPA00996">
    <property type="reaction ID" value="UER00366"/>
</dbReference>
<dbReference type="PIRSF" id="PIRSF000723">
    <property type="entry name" value="Carbamate_kin"/>
    <property type="match status" value="1"/>
</dbReference>
<dbReference type="STRING" id="1123404.SAMN02745784_01767"/>
<evidence type="ECO:0000256" key="2">
    <source>
        <dbReference type="ARBA" id="ARBA00011066"/>
    </source>
</evidence>
<dbReference type="AlphaFoldDB" id="A0A1M4W7H8"/>
<dbReference type="RefSeq" id="WP_072975525.1">
    <property type="nucleotide sequence ID" value="NZ_FQTY01000006.1"/>
</dbReference>
<evidence type="ECO:0000256" key="9">
    <source>
        <dbReference type="PIRNR" id="PIRNR000723"/>
    </source>
</evidence>
<organism evidence="11 12">
    <name type="scientific">Tissierella praeacuta DSM 18095</name>
    <dbReference type="NCBI Taxonomy" id="1123404"/>
    <lineage>
        <taxon>Bacteria</taxon>
        <taxon>Bacillati</taxon>
        <taxon>Bacillota</taxon>
        <taxon>Tissierellia</taxon>
        <taxon>Tissierellales</taxon>
        <taxon>Tissierellaceae</taxon>
        <taxon>Tissierella</taxon>
    </lineage>
</organism>
<keyword evidence="4" id="KW-0056">Arginine metabolism</keyword>
<sequence>MKEKIVIAIGGNAIISEGQKGTAEEQYNNINKICPYIADLIQEGYRIILTHGNGPQVGNILLQSEAAKDKIPVLPIDICVAETQGQLGYMIKQSLENLLRKRGIKRDVTCVLSQVVVDDNDPAFNSPTKPIGPFYSKEDADEIAKTNNYIMVEDSGRGYRRVVPSPRPLDIIEQSAVKTLSNNGTIVITVGGGGIPVVENNGMLKGVEAVIDKDYASSLLANQIESDFLVILTGVPQVAINFGKPNQEFLSKISLEEAKKYYEEGQFPKGSMGPKIEAGIEYLVRGGKKVIITSLELLKDAIEGKAGTVIVK</sequence>
<evidence type="ECO:0000256" key="7">
    <source>
        <dbReference type="ARBA" id="ARBA00048467"/>
    </source>
</evidence>
<dbReference type="PRINTS" id="PR01469">
    <property type="entry name" value="CARBMTKINASE"/>
</dbReference>
<evidence type="ECO:0000256" key="1">
    <source>
        <dbReference type="ARBA" id="ARBA00005118"/>
    </source>
</evidence>
<evidence type="ECO:0000313" key="12">
    <source>
        <dbReference type="Proteomes" id="UP000184114"/>
    </source>
</evidence>
<dbReference type="FunFam" id="3.40.1160.10:FF:000007">
    <property type="entry name" value="Carbamate kinase"/>
    <property type="match status" value="1"/>
</dbReference>
<evidence type="ECO:0000256" key="5">
    <source>
        <dbReference type="ARBA" id="ARBA00022679"/>
    </source>
</evidence>
<dbReference type="Proteomes" id="UP000184114">
    <property type="component" value="Unassembled WGS sequence"/>
</dbReference>
<comment type="pathway">
    <text evidence="1">Metabolic intermediate metabolism; carbamoyl phosphate degradation; CO(2) and NH(3) from carbamoyl phosphate: step 1/1.</text>
</comment>
<dbReference type="GO" id="GO:0019546">
    <property type="term" value="P:L-arginine deiminase pathway"/>
    <property type="evidence" value="ECO:0007669"/>
    <property type="project" value="TreeGrafter"/>
</dbReference>
<dbReference type="PANTHER" id="PTHR30409">
    <property type="entry name" value="CARBAMATE KINASE"/>
    <property type="match status" value="1"/>
</dbReference>
<evidence type="ECO:0000313" key="11">
    <source>
        <dbReference type="EMBL" id="SHE77053.1"/>
    </source>
</evidence>
<dbReference type="EMBL" id="FQTY01000006">
    <property type="protein sequence ID" value="SHE77053.1"/>
    <property type="molecule type" value="Genomic_DNA"/>
</dbReference>
<evidence type="ECO:0000256" key="3">
    <source>
        <dbReference type="ARBA" id="ARBA00013070"/>
    </source>
</evidence>
<dbReference type="NCBIfam" id="TIGR00746">
    <property type="entry name" value="arcC"/>
    <property type="match status" value="1"/>
</dbReference>
<dbReference type="PANTHER" id="PTHR30409:SF1">
    <property type="entry name" value="CARBAMATE KINASE-RELATED"/>
    <property type="match status" value="1"/>
</dbReference>
<dbReference type="NCBIfam" id="NF009007">
    <property type="entry name" value="PRK12352.1"/>
    <property type="match status" value="1"/>
</dbReference>
<dbReference type="GeneID" id="90994261"/>
<keyword evidence="12" id="KW-1185">Reference proteome</keyword>
<comment type="similarity">
    <text evidence="2 9">Belongs to the carbamate kinase family.</text>
</comment>
<dbReference type="InterPro" id="IPR003964">
    <property type="entry name" value="Carb_kinase"/>
</dbReference>
<dbReference type="Gene3D" id="3.40.1160.10">
    <property type="entry name" value="Acetylglutamate kinase-like"/>
    <property type="match status" value="1"/>
</dbReference>
<evidence type="ECO:0000256" key="4">
    <source>
        <dbReference type="ARBA" id="ARBA00022503"/>
    </source>
</evidence>
<keyword evidence="5 9" id="KW-0808">Transferase</keyword>
<gene>
    <name evidence="11" type="ORF">SAMN02745784_01767</name>
</gene>
<comment type="catalytic activity">
    <reaction evidence="7">
        <text>hydrogencarbonate + NH4(+) + ATP = carbamoyl phosphate + ADP + H2O + H(+)</text>
        <dbReference type="Rhea" id="RHEA:10152"/>
        <dbReference type="ChEBI" id="CHEBI:15377"/>
        <dbReference type="ChEBI" id="CHEBI:15378"/>
        <dbReference type="ChEBI" id="CHEBI:17544"/>
        <dbReference type="ChEBI" id="CHEBI:28938"/>
        <dbReference type="ChEBI" id="CHEBI:30616"/>
        <dbReference type="ChEBI" id="CHEBI:58228"/>
        <dbReference type="ChEBI" id="CHEBI:456216"/>
        <dbReference type="EC" id="2.7.2.2"/>
    </reaction>
</comment>
<keyword evidence="6 9" id="KW-0418">Kinase</keyword>
<dbReference type="GO" id="GO:0008804">
    <property type="term" value="F:carbamate kinase activity"/>
    <property type="evidence" value="ECO:0007669"/>
    <property type="project" value="UniProtKB-UniRule"/>
</dbReference>
<reference evidence="12" key="1">
    <citation type="submission" date="2016-11" db="EMBL/GenBank/DDBJ databases">
        <authorList>
            <person name="Varghese N."/>
            <person name="Submissions S."/>
        </authorList>
    </citation>
    <scope>NUCLEOTIDE SEQUENCE [LARGE SCALE GENOMIC DNA]</scope>
    <source>
        <strain evidence="12">DSM 18095</strain>
    </source>
</reference>
<evidence type="ECO:0000256" key="8">
    <source>
        <dbReference type="NCBIfam" id="TIGR00746"/>
    </source>
</evidence>
<accession>A0A1M4W7H8</accession>
<dbReference type="Pfam" id="PF00696">
    <property type="entry name" value="AA_kinase"/>
    <property type="match status" value="1"/>
</dbReference>
<protein>
    <recommendedName>
        <fullName evidence="3 8">Carbamate kinase</fullName>
    </recommendedName>
</protein>
<dbReference type="CDD" id="cd04235">
    <property type="entry name" value="AAK_CK"/>
    <property type="match status" value="1"/>
</dbReference>
<dbReference type="InterPro" id="IPR001048">
    <property type="entry name" value="Asp/Glu/Uridylate_kinase"/>
</dbReference>
<dbReference type="SUPFAM" id="SSF53633">
    <property type="entry name" value="Carbamate kinase-like"/>
    <property type="match status" value="1"/>
</dbReference>